<dbReference type="SUPFAM" id="SSF56796">
    <property type="entry name" value="Dehydroquinate synthase-like"/>
    <property type="match status" value="1"/>
</dbReference>
<name>A0ABQ0MWQ2_9GAMM</name>
<protein>
    <submittedName>
        <fullName evidence="2">Alcohol dehydrogenase</fullName>
    </submittedName>
</protein>
<comment type="caution">
    <text evidence="2">The sequence shown here is derived from an EMBL/GenBank/DDBJ whole genome shotgun (WGS) entry which is preliminary data.</text>
</comment>
<dbReference type="EMBL" id="BDQM01000019">
    <property type="protein sequence ID" value="GAW96796.1"/>
    <property type="molecule type" value="Genomic_DNA"/>
</dbReference>
<keyword evidence="3" id="KW-1185">Reference proteome</keyword>
<dbReference type="RefSeq" id="WP_231733029.1">
    <property type="nucleotide sequence ID" value="NZ_BDQM01000019.1"/>
</dbReference>
<reference evidence="2 3" key="1">
    <citation type="submission" date="2017-06" db="EMBL/GenBank/DDBJ databases">
        <title>Whole Genome Sequences of Colwellia marinimaniae MTCD1.</title>
        <authorList>
            <person name="Kusumoto H."/>
            <person name="Inoue M."/>
            <person name="Tanikawa K."/>
            <person name="Maeji H."/>
            <person name="Cameron J.H."/>
            <person name="Bartlett D.H."/>
        </authorList>
    </citation>
    <scope>NUCLEOTIDE SEQUENCE [LARGE SCALE GENOMIC DNA]</scope>
    <source>
        <strain evidence="2 3">MTCD1</strain>
    </source>
</reference>
<evidence type="ECO:0000313" key="2">
    <source>
        <dbReference type="EMBL" id="GAW96796.1"/>
    </source>
</evidence>
<dbReference type="Pfam" id="PF25137">
    <property type="entry name" value="ADH_Fe_C"/>
    <property type="match status" value="1"/>
</dbReference>
<evidence type="ECO:0000313" key="3">
    <source>
        <dbReference type="Proteomes" id="UP000197068"/>
    </source>
</evidence>
<feature type="domain" description="Fe-containing alcohol dehydrogenase-like C-terminal" evidence="1">
    <location>
        <begin position="2"/>
        <end position="55"/>
    </location>
</feature>
<organism evidence="2 3">
    <name type="scientific">Colwellia marinimaniae</name>
    <dbReference type="NCBI Taxonomy" id="1513592"/>
    <lineage>
        <taxon>Bacteria</taxon>
        <taxon>Pseudomonadati</taxon>
        <taxon>Pseudomonadota</taxon>
        <taxon>Gammaproteobacteria</taxon>
        <taxon>Alteromonadales</taxon>
        <taxon>Colwelliaceae</taxon>
        <taxon>Colwellia</taxon>
    </lineage>
</organism>
<sequence>MIQRLGLPNSLKAMNIAENKLAMLAQDAMMQTRLLVNNPKDVLYEDVLAIYQAAYERNYHALDG</sequence>
<dbReference type="Proteomes" id="UP000197068">
    <property type="component" value="Unassembled WGS sequence"/>
</dbReference>
<dbReference type="Gene3D" id="1.20.1090.10">
    <property type="entry name" value="Dehydroquinate synthase-like - alpha domain"/>
    <property type="match status" value="1"/>
</dbReference>
<gene>
    <name evidence="2" type="ORF">MTCD1_02419</name>
</gene>
<proteinExistence type="predicted"/>
<accession>A0ABQ0MWQ2</accession>
<dbReference type="InterPro" id="IPR056798">
    <property type="entry name" value="ADH_Fe_C"/>
</dbReference>
<evidence type="ECO:0000259" key="1">
    <source>
        <dbReference type="Pfam" id="PF25137"/>
    </source>
</evidence>